<keyword evidence="2" id="KW-1185">Reference proteome</keyword>
<dbReference type="Proteomes" id="UP001497680">
    <property type="component" value="Unassembled WGS sequence"/>
</dbReference>
<reference evidence="1 2" key="1">
    <citation type="journal article" date="2022" name="New Phytol.">
        <title>Ecological generalism drives hyperdiversity of secondary metabolite gene clusters in xylarialean endophytes.</title>
        <authorList>
            <person name="Franco M.E.E."/>
            <person name="Wisecaver J.H."/>
            <person name="Arnold A.E."/>
            <person name="Ju Y.M."/>
            <person name="Slot J.C."/>
            <person name="Ahrendt S."/>
            <person name="Moore L.P."/>
            <person name="Eastman K.E."/>
            <person name="Scott K."/>
            <person name="Konkel Z."/>
            <person name="Mondo S.J."/>
            <person name="Kuo A."/>
            <person name="Hayes R.D."/>
            <person name="Haridas S."/>
            <person name="Andreopoulos B."/>
            <person name="Riley R."/>
            <person name="LaButti K."/>
            <person name="Pangilinan J."/>
            <person name="Lipzen A."/>
            <person name="Amirebrahimi M."/>
            <person name="Yan J."/>
            <person name="Adam C."/>
            <person name="Keymanesh K."/>
            <person name="Ng V."/>
            <person name="Louie K."/>
            <person name="Northen T."/>
            <person name="Drula E."/>
            <person name="Henrissat B."/>
            <person name="Hsieh H.M."/>
            <person name="Youens-Clark K."/>
            <person name="Lutzoni F."/>
            <person name="Miadlikowska J."/>
            <person name="Eastwood D.C."/>
            <person name="Hamelin R.C."/>
            <person name="Grigoriev I.V."/>
            <person name="U'Ren J.M."/>
        </authorList>
    </citation>
    <scope>NUCLEOTIDE SEQUENCE [LARGE SCALE GENOMIC DNA]</scope>
    <source>
        <strain evidence="1 2">ER1909</strain>
    </source>
</reference>
<evidence type="ECO:0000313" key="1">
    <source>
        <dbReference type="EMBL" id="KAI6084260.1"/>
    </source>
</evidence>
<proteinExistence type="predicted"/>
<comment type="caution">
    <text evidence="1">The sequence shown here is derived from an EMBL/GenBank/DDBJ whole genome shotgun (WGS) entry which is preliminary data.</text>
</comment>
<organism evidence="1 2">
    <name type="scientific">Hypoxylon rubiginosum</name>
    <dbReference type="NCBI Taxonomy" id="110542"/>
    <lineage>
        <taxon>Eukaryota</taxon>
        <taxon>Fungi</taxon>
        <taxon>Dikarya</taxon>
        <taxon>Ascomycota</taxon>
        <taxon>Pezizomycotina</taxon>
        <taxon>Sordariomycetes</taxon>
        <taxon>Xylariomycetidae</taxon>
        <taxon>Xylariales</taxon>
        <taxon>Hypoxylaceae</taxon>
        <taxon>Hypoxylon</taxon>
    </lineage>
</organism>
<accession>A0ACC0CVF3</accession>
<name>A0ACC0CVF3_9PEZI</name>
<gene>
    <name evidence="1" type="ORF">F4821DRAFT_243052</name>
</gene>
<evidence type="ECO:0000313" key="2">
    <source>
        <dbReference type="Proteomes" id="UP001497680"/>
    </source>
</evidence>
<sequence>MALSFLSHCLIGLCALSLFAWAEKECRYLPGDSGWPSIDDWSGLNDTVQGRLIATIPQASVCNSLPYGNYNSTACAELRASWTEAETYVTRPAEMMNPYYQNQSCDPFVTEKPCELGNYAVYSVNVTGQEDVLAAIRFAKEKNVRLVIKSTGHDYNGKSTGKGALSLWMHSLKTLQIIQAYESDTYSGPAVKIGPGIIAGEAYEALANVGYRIVGGECASVALAGGYTSGGGHSMLNTAYGMAADGALEWEIVTAQGEYLVATPQENADLYWALSGGGGGTYGVVLSMTTKIHPDGFISSGALQFTLAGAPNESSFWEAVRLFFEQMPSLVSDRNSLQLEIENNTFDVFGITLPDQNISAVQPLVAPYLEELTRLNISYTFTTNFSATYLDYFASIMGPLPYGPYPPTEIWNNRLVPRSVVLNSTANNLLIDAFKLAVADGTFLVGCNGINVADNEQRKHPDNAVFPAWRDAIASCSLTAFWDFDAALEVNLAVKETLVSVYTPAIEAATPGSGVYLNEIDPWYEGDWKQEMYGVNYHRLLDIKHKYDPDSLFYGHFAVGSDEFTVDGSGRLCKI</sequence>
<dbReference type="EMBL" id="MU394339">
    <property type="protein sequence ID" value="KAI6084260.1"/>
    <property type="molecule type" value="Genomic_DNA"/>
</dbReference>
<protein>
    <submittedName>
        <fullName evidence="1">FAD-dependent isoamyl alcohol oxidase</fullName>
    </submittedName>
</protein>